<accession>A0A6C0E7B1</accession>
<dbReference type="EMBL" id="MN739743">
    <property type="protein sequence ID" value="QHT24139.1"/>
    <property type="molecule type" value="Genomic_DNA"/>
</dbReference>
<feature type="transmembrane region" description="Helical" evidence="1">
    <location>
        <begin position="31"/>
        <end position="50"/>
    </location>
</feature>
<keyword evidence="1" id="KW-0812">Transmembrane</keyword>
<sequence length="68" mass="7718">MDLARAWAEGPASVGLKAVLDMEQVPVVDTLPIFLVVAEVGLTLMSTIIYQEYQEYLQISRAHYRMYL</sequence>
<keyword evidence="1" id="KW-0472">Membrane</keyword>
<evidence type="ECO:0000313" key="2">
    <source>
        <dbReference type="EMBL" id="QHT24139.1"/>
    </source>
</evidence>
<evidence type="ECO:0000256" key="1">
    <source>
        <dbReference type="SAM" id="Phobius"/>
    </source>
</evidence>
<keyword evidence="1" id="KW-1133">Transmembrane helix</keyword>
<proteinExistence type="predicted"/>
<dbReference type="AlphaFoldDB" id="A0A6C0E7B1"/>
<organism evidence="2">
    <name type="scientific">viral metagenome</name>
    <dbReference type="NCBI Taxonomy" id="1070528"/>
    <lineage>
        <taxon>unclassified sequences</taxon>
        <taxon>metagenomes</taxon>
        <taxon>organismal metagenomes</taxon>
    </lineage>
</organism>
<protein>
    <submittedName>
        <fullName evidence="2">Uncharacterized protein</fullName>
    </submittedName>
</protein>
<reference evidence="2" key="1">
    <citation type="journal article" date="2020" name="Nature">
        <title>Giant virus diversity and host interactions through global metagenomics.</title>
        <authorList>
            <person name="Schulz F."/>
            <person name="Roux S."/>
            <person name="Paez-Espino D."/>
            <person name="Jungbluth S."/>
            <person name="Walsh D.A."/>
            <person name="Denef V.J."/>
            <person name="McMahon K.D."/>
            <person name="Konstantinidis K.T."/>
            <person name="Eloe-Fadrosh E.A."/>
            <person name="Kyrpides N.C."/>
            <person name="Woyke T."/>
        </authorList>
    </citation>
    <scope>NUCLEOTIDE SEQUENCE</scope>
    <source>
        <strain evidence="2">GVMAG-M-3300023179-138</strain>
    </source>
</reference>
<name>A0A6C0E7B1_9ZZZZ</name>